<gene>
    <name evidence="9" type="ORF">HU772_016860</name>
</gene>
<dbReference type="PANTHER" id="PTHR10464">
    <property type="entry name" value="UREA TRANSPORTER"/>
    <property type="match status" value="1"/>
</dbReference>
<evidence type="ECO:0000256" key="5">
    <source>
        <dbReference type="ARBA" id="ARBA00022989"/>
    </source>
</evidence>
<evidence type="ECO:0000256" key="1">
    <source>
        <dbReference type="ARBA" id="ARBA00004651"/>
    </source>
</evidence>
<feature type="transmembrane region" description="Helical" evidence="8">
    <location>
        <begin position="31"/>
        <end position="62"/>
    </location>
</feature>
<evidence type="ECO:0000313" key="9">
    <source>
        <dbReference type="EMBL" id="QXI37012.1"/>
    </source>
</evidence>
<dbReference type="PANTHER" id="PTHR10464:SF4">
    <property type="entry name" value="UREA TRANSPORTER"/>
    <property type="match status" value="1"/>
</dbReference>
<dbReference type="InterPro" id="IPR004937">
    <property type="entry name" value="Urea_transporter"/>
</dbReference>
<feature type="transmembrane region" description="Helical" evidence="8">
    <location>
        <begin position="236"/>
        <end position="254"/>
    </location>
</feature>
<dbReference type="GO" id="GO:0005886">
    <property type="term" value="C:plasma membrane"/>
    <property type="evidence" value="ECO:0007669"/>
    <property type="project" value="UniProtKB-SubCell"/>
</dbReference>
<evidence type="ECO:0000256" key="6">
    <source>
        <dbReference type="ARBA" id="ARBA00023136"/>
    </source>
</evidence>
<name>A0A9E6TW14_9PSED</name>
<evidence type="ECO:0000313" key="10">
    <source>
        <dbReference type="Proteomes" id="UP000633418"/>
    </source>
</evidence>
<dbReference type="EMBL" id="CP077095">
    <property type="protein sequence ID" value="QXI37012.1"/>
    <property type="molecule type" value="Genomic_DNA"/>
</dbReference>
<evidence type="ECO:0000256" key="3">
    <source>
        <dbReference type="ARBA" id="ARBA00022475"/>
    </source>
</evidence>
<feature type="site" description="Important for channel permeability" evidence="7">
    <location>
        <position position="261"/>
    </location>
</feature>
<comment type="similarity">
    <text evidence="2">Belongs to the urea transporter family.</text>
</comment>
<dbReference type="KEGG" id="pxn:HU772_016860"/>
<sequence length="291" mass="30770">MYTKNFINPCPDWATALLNGFSQVLLLRNPLCGLCCLLAILLTAPNLVGGALLGALAGLLTAQRRGYERADRQAGLYCYNGVLIGILISAVLPWSAILPPLIIAAGGLSSMLTHQWRKRGGKLLIAYTAPFVLLGWATLLLVEPSANGLVDADPVYALLRGVGQVFLLDKPMAGLLIVIGMYFANPYAATWAVIGSAIGGGVALLAGDAQGAWLGLYGFNAALAALAFSRQGEKPWVSLLAIACALMLTPLFNLLPIAGLTAPFVVACWLMHLGGHLAQFNQRRNAPRLHS</sequence>
<protein>
    <submittedName>
        <fullName evidence="9">Urea transporter</fullName>
    </submittedName>
</protein>
<feature type="transmembrane region" description="Helical" evidence="8">
    <location>
        <begin position="212"/>
        <end position="229"/>
    </location>
</feature>
<dbReference type="Proteomes" id="UP000633418">
    <property type="component" value="Chromosome"/>
</dbReference>
<evidence type="ECO:0000256" key="2">
    <source>
        <dbReference type="ARBA" id="ARBA00005914"/>
    </source>
</evidence>
<dbReference type="RefSeq" id="WP_186661060.1">
    <property type="nucleotide sequence ID" value="NZ_CP077095.1"/>
</dbReference>
<dbReference type="InterPro" id="IPR029020">
    <property type="entry name" value="Ammonium/urea_transptr"/>
</dbReference>
<reference evidence="9 10" key="1">
    <citation type="journal article" date="2020" name="Microorganisms">
        <title>Reliable Identification of Environmental Pseudomonas Isolates Using the rpoD Gene.</title>
        <authorList>
            <consortium name="The Broad Institute Genome Sequencing Platform"/>
            <person name="Girard L."/>
            <person name="Lood C."/>
            <person name="Rokni-Zadeh H."/>
            <person name="van Noort V."/>
            <person name="Lavigne R."/>
            <person name="De Mot R."/>
        </authorList>
    </citation>
    <scope>NUCLEOTIDE SEQUENCE [LARGE SCALE GENOMIC DNA]</scope>
    <source>
        <strain evidence="9 10">RW9S1A</strain>
    </source>
</reference>
<keyword evidence="10" id="KW-1185">Reference proteome</keyword>
<proteinExistence type="inferred from homology"/>
<accession>A0A9E6TW14</accession>
<comment type="subcellular location">
    <subcellularLocation>
        <location evidence="1">Cell membrane</location>
        <topology evidence="1">Multi-pass membrane protein</topology>
    </subcellularLocation>
</comment>
<evidence type="ECO:0000256" key="4">
    <source>
        <dbReference type="ARBA" id="ARBA00022692"/>
    </source>
</evidence>
<dbReference type="PIRSF" id="PIRSF016502">
    <property type="entry name" value="Urea_transporter"/>
    <property type="match status" value="1"/>
</dbReference>
<feature type="transmembrane region" description="Helical" evidence="8">
    <location>
        <begin position="260"/>
        <end position="278"/>
    </location>
</feature>
<dbReference type="GO" id="GO:0015204">
    <property type="term" value="F:urea transmembrane transporter activity"/>
    <property type="evidence" value="ECO:0007669"/>
    <property type="project" value="InterPro"/>
</dbReference>
<reference evidence="9 10" key="2">
    <citation type="journal article" date="2021" name="Microorganisms">
        <title>The Ever-Expanding Pseudomonas Genus: Description of 43 New Species and Partition of the Pseudomonas putida Group.</title>
        <authorList>
            <person name="Girard L."/>
            <person name="Lood C."/>
            <person name="Hofte M."/>
            <person name="Vandamme P."/>
            <person name="Rokni-Zadeh H."/>
            <person name="van Noort V."/>
            <person name="Lavigne R."/>
            <person name="De Mot R."/>
        </authorList>
    </citation>
    <scope>NUCLEOTIDE SEQUENCE [LARGE SCALE GENOMIC DNA]</scope>
    <source>
        <strain evidence="9 10">RW9S1A</strain>
    </source>
</reference>
<keyword evidence="4 8" id="KW-0812">Transmembrane</keyword>
<feature type="transmembrane region" description="Helical" evidence="8">
    <location>
        <begin position="162"/>
        <end position="183"/>
    </location>
</feature>
<dbReference type="Gene3D" id="1.10.3430.10">
    <property type="entry name" value="Ammonium transporter AmtB like domains"/>
    <property type="match status" value="1"/>
</dbReference>
<evidence type="ECO:0000256" key="7">
    <source>
        <dbReference type="PIRSR" id="PIRSR016502-1"/>
    </source>
</evidence>
<evidence type="ECO:0000256" key="8">
    <source>
        <dbReference type="SAM" id="Phobius"/>
    </source>
</evidence>
<feature type="transmembrane region" description="Helical" evidence="8">
    <location>
        <begin position="123"/>
        <end position="142"/>
    </location>
</feature>
<keyword evidence="6 8" id="KW-0472">Membrane</keyword>
<organism evidence="9 10">
    <name type="scientific">Pseudomonas xantholysinigenes</name>
    <dbReference type="NCBI Taxonomy" id="2745490"/>
    <lineage>
        <taxon>Bacteria</taxon>
        <taxon>Pseudomonadati</taxon>
        <taxon>Pseudomonadota</taxon>
        <taxon>Gammaproteobacteria</taxon>
        <taxon>Pseudomonadales</taxon>
        <taxon>Pseudomonadaceae</taxon>
        <taxon>Pseudomonas</taxon>
    </lineage>
</organism>
<keyword evidence="5 8" id="KW-1133">Transmembrane helix</keyword>
<keyword evidence="3" id="KW-1003">Cell membrane</keyword>
<dbReference type="AlphaFoldDB" id="A0A9E6TW14"/>
<dbReference type="Pfam" id="PF03253">
    <property type="entry name" value="UT"/>
    <property type="match status" value="1"/>
</dbReference>